<dbReference type="InterPro" id="IPR001845">
    <property type="entry name" value="HTH_ArsR_DNA-bd_dom"/>
</dbReference>
<dbReference type="SMART" id="SM00418">
    <property type="entry name" value="HTH_ARSR"/>
    <property type="match status" value="1"/>
</dbReference>
<dbReference type="Gene3D" id="1.10.10.10">
    <property type="entry name" value="Winged helix-like DNA-binding domain superfamily/Winged helix DNA-binding domain"/>
    <property type="match status" value="1"/>
</dbReference>
<dbReference type="PANTHER" id="PTHR43132">
    <property type="entry name" value="ARSENICAL RESISTANCE OPERON REPRESSOR ARSR-RELATED"/>
    <property type="match status" value="1"/>
</dbReference>
<evidence type="ECO:0000256" key="1">
    <source>
        <dbReference type="ARBA" id="ARBA00023015"/>
    </source>
</evidence>
<evidence type="ECO:0000313" key="6">
    <source>
        <dbReference type="Proteomes" id="UP000076660"/>
    </source>
</evidence>
<dbReference type="InterPro" id="IPR045981">
    <property type="entry name" value="DUF5937"/>
</dbReference>
<reference evidence="5 6" key="1">
    <citation type="submission" date="2016-12" db="EMBL/GenBank/DDBJ databases">
        <title>Amycolatopsis keratiniphila subsp. keratiniphila genome sequencing and assembly.</title>
        <authorList>
            <person name="Mayilraj S."/>
            <person name="Kaur N."/>
        </authorList>
    </citation>
    <scope>NUCLEOTIDE SEQUENCE [LARGE SCALE GENOMIC DNA]</scope>
    <source>
        <strain evidence="5 6">DSM 44409</strain>
    </source>
</reference>
<dbReference type="PANTHER" id="PTHR43132:SF8">
    <property type="entry name" value="HTH-TYPE TRANSCRIPTIONAL REGULATOR KMTR"/>
    <property type="match status" value="1"/>
</dbReference>
<keyword evidence="1" id="KW-0805">Transcription regulation</keyword>
<dbReference type="InterPro" id="IPR036390">
    <property type="entry name" value="WH_DNA-bd_sf"/>
</dbReference>
<evidence type="ECO:0000259" key="4">
    <source>
        <dbReference type="SMART" id="SM00418"/>
    </source>
</evidence>
<keyword evidence="3" id="KW-0804">Transcription</keyword>
<dbReference type="InterPro" id="IPR011991">
    <property type="entry name" value="ArsR-like_HTH"/>
</dbReference>
<keyword evidence="2" id="KW-0238">DNA-binding</keyword>
<name>A0A1W2LKJ1_9PSEU</name>
<dbReference type="AlphaFoldDB" id="A0A1W2LKJ1"/>
<feature type="domain" description="HTH arsR-type" evidence="4">
    <location>
        <begin position="254"/>
        <end position="322"/>
    </location>
</feature>
<dbReference type="Pfam" id="PF19361">
    <property type="entry name" value="DUF5937"/>
    <property type="match status" value="1"/>
</dbReference>
<sequence length="327" mass="35081">MPLHIHFSAADLARVTLATEPDPLWEVLLSLHVLQSPAVDPRHERWRAGLTLSPAMRALFDLAPPRGYSPDFLTPAESAAGLESGLAALRRTPRHRLRAELARLAGRAMPSRWAARLASGDHTALTDLTRGLADYHRTAVEPSWTRIEHHVRDDAAARTRILVSRGTGGLLGSLHPALTWRGDSLELDGDHLGRDLRLDGRGLRLLPSFFCHGRPTVLADPALPPVLVFPATTRPAPVTCPAAAGGTDAKPLEDLLGPTRAGTLRAVGDGCTTTELGRRAGVTVSVASYHASILRSAGLITTERAGPAVRHRLTRLGADLLGHRFPA</sequence>
<dbReference type="CDD" id="cd00090">
    <property type="entry name" value="HTH_ARSR"/>
    <property type="match status" value="1"/>
</dbReference>
<protein>
    <recommendedName>
        <fullName evidence="4">HTH arsR-type domain-containing protein</fullName>
    </recommendedName>
</protein>
<dbReference type="OrthoDB" id="3808065at2"/>
<dbReference type="InterPro" id="IPR036388">
    <property type="entry name" value="WH-like_DNA-bd_sf"/>
</dbReference>
<dbReference type="GO" id="GO:0003677">
    <property type="term" value="F:DNA binding"/>
    <property type="evidence" value="ECO:0007669"/>
    <property type="project" value="UniProtKB-KW"/>
</dbReference>
<comment type="caution">
    <text evidence="5">The sequence shown here is derived from an EMBL/GenBank/DDBJ whole genome shotgun (WGS) entry which is preliminary data.</text>
</comment>
<proteinExistence type="predicted"/>
<gene>
    <name evidence="5" type="ORF">AVR91_0235340</name>
</gene>
<dbReference type="SUPFAM" id="SSF46785">
    <property type="entry name" value="Winged helix' DNA-binding domain"/>
    <property type="match status" value="1"/>
</dbReference>
<dbReference type="GO" id="GO:0003700">
    <property type="term" value="F:DNA-binding transcription factor activity"/>
    <property type="evidence" value="ECO:0007669"/>
    <property type="project" value="InterPro"/>
</dbReference>
<evidence type="ECO:0000256" key="2">
    <source>
        <dbReference type="ARBA" id="ARBA00023125"/>
    </source>
</evidence>
<dbReference type="EMBL" id="LQMT02000038">
    <property type="protein sequence ID" value="ONF63139.1"/>
    <property type="molecule type" value="Genomic_DNA"/>
</dbReference>
<dbReference type="RefSeq" id="WP_063273393.1">
    <property type="nucleotide sequence ID" value="NZ_LQMT02000038.1"/>
</dbReference>
<evidence type="ECO:0000313" key="5">
    <source>
        <dbReference type="EMBL" id="ONF63139.1"/>
    </source>
</evidence>
<accession>A0A1W2LKJ1</accession>
<evidence type="ECO:0000256" key="3">
    <source>
        <dbReference type="ARBA" id="ARBA00023163"/>
    </source>
</evidence>
<dbReference type="Proteomes" id="UP000076660">
    <property type="component" value="Unassembled WGS sequence"/>
</dbReference>
<organism evidence="5 6">
    <name type="scientific">Amycolatopsis keratiniphila subsp. keratiniphila</name>
    <dbReference type="NCBI Taxonomy" id="227715"/>
    <lineage>
        <taxon>Bacteria</taxon>
        <taxon>Bacillati</taxon>
        <taxon>Actinomycetota</taxon>
        <taxon>Actinomycetes</taxon>
        <taxon>Pseudonocardiales</taxon>
        <taxon>Pseudonocardiaceae</taxon>
        <taxon>Amycolatopsis</taxon>
        <taxon>Amycolatopsis japonica group</taxon>
    </lineage>
</organism>
<dbReference type="InterPro" id="IPR051011">
    <property type="entry name" value="Metal_resp_trans_reg"/>
</dbReference>